<proteinExistence type="predicted"/>
<evidence type="ECO:0000313" key="7">
    <source>
        <dbReference type="EMBL" id="VAW96232.1"/>
    </source>
</evidence>
<reference evidence="7" key="1">
    <citation type="submission" date="2018-06" db="EMBL/GenBank/DDBJ databases">
        <authorList>
            <person name="Zhirakovskaya E."/>
        </authorList>
    </citation>
    <scope>NUCLEOTIDE SEQUENCE</scope>
</reference>
<feature type="domain" description="Cytochrome c" evidence="6">
    <location>
        <begin position="32"/>
        <end position="110"/>
    </location>
</feature>
<evidence type="ECO:0000256" key="4">
    <source>
        <dbReference type="ARBA" id="ARBA00022982"/>
    </source>
</evidence>
<evidence type="ECO:0000256" key="5">
    <source>
        <dbReference type="ARBA" id="ARBA00023004"/>
    </source>
</evidence>
<evidence type="ECO:0000256" key="2">
    <source>
        <dbReference type="ARBA" id="ARBA00022617"/>
    </source>
</evidence>
<keyword evidence="2" id="KW-0349">Heme</keyword>
<keyword evidence="5" id="KW-0408">Iron</keyword>
<dbReference type="GO" id="GO:0009055">
    <property type="term" value="F:electron transfer activity"/>
    <property type="evidence" value="ECO:0007669"/>
    <property type="project" value="InterPro"/>
</dbReference>
<evidence type="ECO:0000256" key="1">
    <source>
        <dbReference type="ARBA" id="ARBA00022448"/>
    </source>
</evidence>
<dbReference type="Gene3D" id="1.10.760.10">
    <property type="entry name" value="Cytochrome c-like domain"/>
    <property type="match status" value="1"/>
</dbReference>
<evidence type="ECO:0000256" key="3">
    <source>
        <dbReference type="ARBA" id="ARBA00022723"/>
    </source>
</evidence>
<dbReference type="Pfam" id="PF00034">
    <property type="entry name" value="Cytochrom_C"/>
    <property type="match status" value="1"/>
</dbReference>
<dbReference type="InterPro" id="IPR050597">
    <property type="entry name" value="Cytochrome_c_Oxidase_Subunit"/>
</dbReference>
<dbReference type="AlphaFoldDB" id="A0A3B1A8S5"/>
<keyword evidence="3" id="KW-0479">Metal-binding</keyword>
<evidence type="ECO:0000259" key="6">
    <source>
        <dbReference type="PROSITE" id="PS51007"/>
    </source>
</evidence>
<dbReference type="InterPro" id="IPR009056">
    <property type="entry name" value="Cyt_c-like_dom"/>
</dbReference>
<organism evidence="7">
    <name type="scientific">hydrothermal vent metagenome</name>
    <dbReference type="NCBI Taxonomy" id="652676"/>
    <lineage>
        <taxon>unclassified sequences</taxon>
        <taxon>metagenomes</taxon>
        <taxon>ecological metagenomes</taxon>
    </lineage>
</organism>
<dbReference type="InterPro" id="IPR036909">
    <property type="entry name" value="Cyt_c-like_dom_sf"/>
</dbReference>
<name>A0A3B1A8S5_9ZZZZ</name>
<accession>A0A3B1A8S5</accession>
<dbReference type="GO" id="GO:0046872">
    <property type="term" value="F:metal ion binding"/>
    <property type="evidence" value="ECO:0007669"/>
    <property type="project" value="UniProtKB-KW"/>
</dbReference>
<protein>
    <recommendedName>
        <fullName evidence="6">Cytochrome c domain-containing protein</fullName>
    </recommendedName>
</protein>
<sequence length="111" mass="12111">MKRNIFIKWNVSLYFLTICTAVFLLSINAVMAAAPNKIKIMADACLTCHGPNGAGAGKIPELKGLEKSDITESLFGFKSSDEKSTIMGRYAKALSDDEINLLAEYFSALDK</sequence>
<keyword evidence="1" id="KW-0813">Transport</keyword>
<dbReference type="EMBL" id="UOFV01000080">
    <property type="protein sequence ID" value="VAW96232.1"/>
    <property type="molecule type" value="Genomic_DNA"/>
</dbReference>
<dbReference type="PROSITE" id="PS51007">
    <property type="entry name" value="CYTC"/>
    <property type="match status" value="1"/>
</dbReference>
<dbReference type="PANTHER" id="PTHR33751:SF9">
    <property type="entry name" value="CYTOCHROME C4"/>
    <property type="match status" value="1"/>
</dbReference>
<dbReference type="GO" id="GO:0020037">
    <property type="term" value="F:heme binding"/>
    <property type="evidence" value="ECO:0007669"/>
    <property type="project" value="InterPro"/>
</dbReference>
<dbReference type="SUPFAM" id="SSF46626">
    <property type="entry name" value="Cytochrome c"/>
    <property type="match status" value="1"/>
</dbReference>
<dbReference type="PANTHER" id="PTHR33751">
    <property type="entry name" value="CBB3-TYPE CYTOCHROME C OXIDASE SUBUNIT FIXP"/>
    <property type="match status" value="1"/>
</dbReference>
<keyword evidence="4" id="KW-0249">Electron transport</keyword>
<gene>
    <name evidence="7" type="ORF">MNBD_GAMMA19-2234</name>
</gene>